<dbReference type="OMA" id="TGRYMWA"/>
<sequence>MPPKRKEDPTRLLSDIFCFADGSIYRGKYAVKQDAGLEAQGSASGFSSSPSVAKKHTPASSSSAAVVTASASGSPALEAAMHGYGYLEDASGSRYEGEWNYGEMDGVGTLYMASGGNYTGEFSHHMFHGTGRYTWADGSYYEGEWQRNQMHGTGVYVDRTGKRWHGVFHNGNAAKLVAKVVL</sequence>
<gene>
    <name evidence="3" type="ORF">ABL78_0973</name>
</gene>
<feature type="compositionally biased region" description="Low complexity" evidence="2">
    <location>
        <begin position="42"/>
        <end position="51"/>
    </location>
</feature>
<evidence type="ECO:0000313" key="4">
    <source>
        <dbReference type="Proteomes" id="UP000038009"/>
    </source>
</evidence>
<evidence type="ECO:0000256" key="2">
    <source>
        <dbReference type="SAM" id="MobiDB-lite"/>
    </source>
</evidence>
<evidence type="ECO:0000256" key="1">
    <source>
        <dbReference type="ARBA" id="ARBA00022737"/>
    </source>
</evidence>
<dbReference type="Pfam" id="PF02493">
    <property type="entry name" value="MORN"/>
    <property type="match status" value="4"/>
</dbReference>
<dbReference type="AlphaFoldDB" id="A0A0N1IB90"/>
<name>A0A0N1IB90_LEPSE</name>
<dbReference type="OrthoDB" id="437960at2759"/>
<dbReference type="SUPFAM" id="SSF82185">
    <property type="entry name" value="Histone H3 K4-specific methyltransferase SET7/9 N-terminal domain"/>
    <property type="match status" value="1"/>
</dbReference>
<dbReference type="InterPro" id="IPR003409">
    <property type="entry name" value="MORN"/>
</dbReference>
<protein>
    <submittedName>
        <fullName evidence="3">Uncharacterized protein</fullName>
    </submittedName>
</protein>
<keyword evidence="1" id="KW-0677">Repeat</keyword>
<dbReference type="PANTHER" id="PTHR43215:SF14">
    <property type="entry name" value="RADIAL SPOKE HEAD 1 HOMOLOG"/>
    <property type="match status" value="1"/>
</dbReference>
<keyword evidence="4" id="KW-1185">Reference proteome</keyword>
<reference evidence="3 4" key="1">
    <citation type="journal article" date="2015" name="PLoS Pathog.">
        <title>Leptomonas seymouri: Adaptations to the Dixenous Life Cycle Analyzed by Genome Sequencing, Transcriptome Profiling and Co-infection with Leishmania donovani.</title>
        <authorList>
            <person name="Kraeva N."/>
            <person name="Butenko A."/>
            <person name="Hlavacova J."/>
            <person name="Kostygov A."/>
            <person name="Myskova J."/>
            <person name="Grybchuk D."/>
            <person name="Lestinova T."/>
            <person name="Votypka J."/>
            <person name="Volf P."/>
            <person name="Opperdoes F."/>
            <person name="Flegontov P."/>
            <person name="Lukes J."/>
            <person name="Yurchenko V."/>
        </authorList>
    </citation>
    <scope>NUCLEOTIDE SEQUENCE [LARGE SCALE GENOMIC DNA]</scope>
    <source>
        <strain evidence="3 4">ATCC 30220</strain>
    </source>
</reference>
<dbReference type="FunFam" id="2.20.110.10:FF:000025">
    <property type="entry name" value="MORN repeat, putative"/>
    <property type="match status" value="1"/>
</dbReference>
<organism evidence="3 4">
    <name type="scientific">Leptomonas seymouri</name>
    <dbReference type="NCBI Taxonomy" id="5684"/>
    <lineage>
        <taxon>Eukaryota</taxon>
        <taxon>Discoba</taxon>
        <taxon>Euglenozoa</taxon>
        <taxon>Kinetoplastea</taxon>
        <taxon>Metakinetoplastina</taxon>
        <taxon>Trypanosomatida</taxon>
        <taxon>Trypanosomatidae</taxon>
        <taxon>Leishmaniinae</taxon>
        <taxon>Leptomonas</taxon>
    </lineage>
</organism>
<accession>A0A0N1IB90</accession>
<proteinExistence type="predicted"/>
<comment type="caution">
    <text evidence="3">The sequence shown here is derived from an EMBL/GenBank/DDBJ whole genome shotgun (WGS) entry which is preliminary data.</text>
</comment>
<dbReference type="Gene3D" id="2.20.110.10">
    <property type="entry name" value="Histone H3 K4-specific methyltransferase SET7/9 N-terminal domain"/>
    <property type="match status" value="2"/>
</dbReference>
<dbReference type="VEuPathDB" id="TriTrypDB:Lsey_0014_0240"/>
<dbReference type="Proteomes" id="UP000038009">
    <property type="component" value="Unassembled WGS sequence"/>
</dbReference>
<dbReference type="PANTHER" id="PTHR43215">
    <property type="entry name" value="RADIAL SPOKE HEAD 1 HOMOLOG"/>
    <property type="match status" value="1"/>
</dbReference>
<evidence type="ECO:0000313" key="3">
    <source>
        <dbReference type="EMBL" id="KPI89901.1"/>
    </source>
</evidence>
<dbReference type="SMART" id="SM00698">
    <property type="entry name" value="MORN"/>
    <property type="match status" value="3"/>
</dbReference>
<dbReference type="EMBL" id="LJSK01000014">
    <property type="protein sequence ID" value="KPI89901.1"/>
    <property type="molecule type" value="Genomic_DNA"/>
</dbReference>
<feature type="region of interest" description="Disordered" evidence="2">
    <location>
        <begin position="40"/>
        <end position="64"/>
    </location>
</feature>